<feature type="domain" description="SGNH hydrolase-type esterase N-terminal" evidence="2">
    <location>
        <begin position="22"/>
        <end position="167"/>
    </location>
</feature>
<evidence type="ECO:0000259" key="2">
    <source>
        <dbReference type="Pfam" id="PF14607"/>
    </source>
</evidence>
<comment type="caution">
    <text evidence="3">The sequence shown here is derived from an EMBL/GenBank/DDBJ whole genome shotgun (WGS) entry which is preliminary data.</text>
</comment>
<gene>
    <name evidence="3" type="ORF">SDC9_119504</name>
</gene>
<dbReference type="Gene3D" id="3.40.50.1110">
    <property type="entry name" value="SGNH hydrolase"/>
    <property type="match status" value="1"/>
</dbReference>
<proteinExistence type="predicted"/>
<dbReference type="Pfam" id="PF14606">
    <property type="entry name" value="Lipase_GDSL_3"/>
    <property type="match status" value="1"/>
</dbReference>
<evidence type="ECO:0000259" key="1">
    <source>
        <dbReference type="Pfam" id="PF14606"/>
    </source>
</evidence>
<evidence type="ECO:0008006" key="4">
    <source>
        <dbReference type="Google" id="ProtNLM"/>
    </source>
</evidence>
<dbReference type="InterPro" id="IPR013830">
    <property type="entry name" value="SGNH_hydro"/>
</dbReference>
<protein>
    <recommendedName>
        <fullName evidence="4">SGNH hydrolase-type esterase domain-containing protein</fullName>
    </recommendedName>
</protein>
<dbReference type="InterPro" id="IPR036514">
    <property type="entry name" value="SGNH_hydro_sf"/>
</dbReference>
<dbReference type="EMBL" id="VSSQ01024797">
    <property type="protein sequence ID" value="MPM72528.1"/>
    <property type="molecule type" value="Genomic_DNA"/>
</dbReference>
<organism evidence="3">
    <name type="scientific">bioreactor metagenome</name>
    <dbReference type="NCBI Taxonomy" id="1076179"/>
    <lineage>
        <taxon>unclassified sequences</taxon>
        <taxon>metagenomes</taxon>
        <taxon>ecological metagenomes</taxon>
    </lineage>
</organism>
<dbReference type="InterPro" id="IPR032740">
    <property type="entry name" value="GxDLY"/>
</dbReference>
<dbReference type="AlphaFoldDB" id="A0A645C585"/>
<dbReference type="Pfam" id="PF14607">
    <property type="entry name" value="GxDLY"/>
    <property type="match status" value="1"/>
</dbReference>
<dbReference type="InterPro" id="IPR051532">
    <property type="entry name" value="Ester_Hydrolysis_Enzymes"/>
</dbReference>
<reference evidence="3" key="1">
    <citation type="submission" date="2019-08" db="EMBL/GenBank/DDBJ databases">
        <authorList>
            <person name="Kucharzyk K."/>
            <person name="Murdoch R.W."/>
            <person name="Higgins S."/>
            <person name="Loffler F."/>
        </authorList>
    </citation>
    <scope>NUCLEOTIDE SEQUENCE</scope>
</reference>
<dbReference type="PANTHER" id="PTHR30383:SF29">
    <property type="entry name" value="SGNH HYDROLASE-TYPE ESTERASE DOMAIN-CONTAINING PROTEIN"/>
    <property type="match status" value="1"/>
</dbReference>
<dbReference type="PANTHER" id="PTHR30383">
    <property type="entry name" value="THIOESTERASE 1/PROTEASE 1/LYSOPHOSPHOLIPASE L1"/>
    <property type="match status" value="1"/>
</dbReference>
<sequence length="354" mass="40115">MNIEKLDPNLRINHSIKKDDIIWLDVREEPFEIFGLYRPKNESVFKRMPADFANKVSTGVSELNTNTSGGRVRFATDSKYIAIRTVMKDIGNMSHMPLSGKAGFDLYTGSDKDCIYSASFMPSDSDQYGYEALYEFDKKEDREITINFPLYNGVDTLYIGLEKDAVIGKNASYKYPVPIVFYGSSITQGGCASRPGNMYPSIISRKLDSDYICLGFSGNAKGEQLMAEYIATLNMSLFVMDYDHNAPNAEHLQKTHYPFYELIRQINPELPIIMVSKPDTDRAPQESKKRRDVIYASYQKALDNHDENVYFIDGSTLFGTDCRDSCTVDGCHPNDLGFYRMACVIGEKIKEILD</sequence>
<dbReference type="Gene3D" id="2.60.120.260">
    <property type="entry name" value="Galactose-binding domain-like"/>
    <property type="match status" value="1"/>
</dbReference>
<dbReference type="SUPFAM" id="SSF52266">
    <property type="entry name" value="SGNH hydrolase"/>
    <property type="match status" value="1"/>
</dbReference>
<evidence type="ECO:0000313" key="3">
    <source>
        <dbReference type="EMBL" id="MPM72528.1"/>
    </source>
</evidence>
<accession>A0A645C585</accession>
<feature type="domain" description="SGNH hydrolase-type esterase" evidence="1">
    <location>
        <begin position="178"/>
        <end position="349"/>
    </location>
</feature>
<name>A0A645C585_9ZZZZ</name>